<keyword evidence="1 5" id="KW-0808">Transferase</keyword>
<evidence type="ECO:0000256" key="5">
    <source>
        <dbReference type="HAMAP-Rule" id="MF_02114"/>
    </source>
</evidence>
<keyword evidence="3 5" id="KW-0547">Nucleotide-binding</keyword>
<evidence type="ECO:0000256" key="3">
    <source>
        <dbReference type="ARBA" id="ARBA00022741"/>
    </source>
</evidence>
<reference evidence="6 7" key="1">
    <citation type="journal article" date="2012" name="J. Bacteriol.">
        <title>Complete genome sequence of a thermophilic methanogen, Methanocella conradii HZ254, isolated from Chinese rice field soil.</title>
        <authorList>
            <person name="Lu Z."/>
            <person name="Lu Y."/>
        </authorList>
    </citation>
    <scope>NUCLEOTIDE SEQUENCE [LARGE SCALE GENOMIC DNA]</scope>
    <source>
        <strain evidence="7">DSM 24694 / JCM 17849 / CGMCC 1.5162 / HZ254</strain>
    </source>
</reference>
<evidence type="ECO:0000313" key="7">
    <source>
        <dbReference type="Proteomes" id="UP000005233"/>
    </source>
</evidence>
<keyword evidence="2 5" id="KW-0548">Nucleotidyltransferase</keyword>
<dbReference type="Pfam" id="PF01983">
    <property type="entry name" value="CofC"/>
    <property type="match status" value="1"/>
</dbReference>
<dbReference type="InterPro" id="IPR002835">
    <property type="entry name" value="CofC"/>
</dbReference>
<dbReference type="STRING" id="1041930.Mtc_2397"/>
<dbReference type="GO" id="GO:0052645">
    <property type="term" value="P:F420-0 metabolic process"/>
    <property type="evidence" value="ECO:0007669"/>
    <property type="project" value="UniProtKB-UniRule"/>
</dbReference>
<dbReference type="OrthoDB" id="11179at2157"/>
<evidence type="ECO:0000256" key="1">
    <source>
        <dbReference type="ARBA" id="ARBA00022679"/>
    </source>
</evidence>
<dbReference type="EC" id="2.7.7.68" evidence="5"/>
<comment type="subunit">
    <text evidence="5">Homodimer.</text>
</comment>
<name>H8I6D0_METCZ</name>
<comment type="similarity">
    <text evidence="5">Belongs to the CofC family.</text>
</comment>
<dbReference type="eggNOG" id="arCOG04472">
    <property type="taxonomic scope" value="Archaea"/>
</dbReference>
<comment type="function">
    <text evidence="5">Guanylyltransferase that catalyzes the activation of (2S)-2-phospholactate (2-PL) as (2S)-lactyl-2-diphospho-5'-guanosine, via the condensation of 2-PL with GTP. It is involved in the biosynthesis of coenzyme F420, a hydride carrier cofactor.</text>
</comment>
<dbReference type="HAMAP" id="MF_02114">
    <property type="entry name" value="CofC"/>
    <property type="match status" value="1"/>
</dbReference>
<gene>
    <name evidence="5" type="primary">cofC</name>
    <name evidence="6" type="ordered locus">Mtc_2397</name>
</gene>
<dbReference type="RefSeq" id="WP_014406959.1">
    <property type="nucleotide sequence ID" value="NC_017034.1"/>
</dbReference>
<comment type="pathway">
    <text evidence="5">Cofactor biosynthesis; coenzyme F420 biosynthesis.</text>
</comment>
<dbReference type="PANTHER" id="PTHR40392:SF1">
    <property type="entry name" value="2-PHOSPHO-L-LACTATE GUANYLYLTRANSFERASE"/>
    <property type="match status" value="1"/>
</dbReference>
<dbReference type="Gene3D" id="3.90.550.10">
    <property type="entry name" value="Spore Coat Polysaccharide Biosynthesis Protein SpsA, Chain A"/>
    <property type="match status" value="1"/>
</dbReference>
<keyword evidence="4 5" id="KW-0342">GTP-binding</keyword>
<keyword evidence="7" id="KW-1185">Reference proteome</keyword>
<dbReference type="Proteomes" id="UP000005233">
    <property type="component" value="Chromosome"/>
</dbReference>
<dbReference type="AlphaFoldDB" id="H8I6D0"/>
<dbReference type="InterPro" id="IPR029044">
    <property type="entry name" value="Nucleotide-diphossugar_trans"/>
</dbReference>
<dbReference type="SUPFAM" id="SSF53448">
    <property type="entry name" value="Nucleotide-diphospho-sugar transferases"/>
    <property type="match status" value="1"/>
</dbReference>
<protein>
    <recommendedName>
        <fullName evidence="5">2-phospho-L-lactate guanylyltransferase</fullName>
        <shortName evidence="5">LP guanylyltransferase</shortName>
        <ecNumber evidence="5">2.7.7.68</ecNumber>
    </recommendedName>
</protein>
<dbReference type="GeneID" id="11972574"/>
<dbReference type="EMBL" id="CP003243">
    <property type="protein sequence ID" value="AFD01128.1"/>
    <property type="molecule type" value="Genomic_DNA"/>
</dbReference>
<dbReference type="UniPathway" id="UPA00071"/>
<comment type="catalytic activity">
    <reaction evidence="5">
        <text>(2S)-2-phospholactate + GTP + H(+) = (2S)-lactyl-2-diphospho-5'-guanosine + diphosphate</text>
        <dbReference type="Rhea" id="RHEA:63424"/>
        <dbReference type="ChEBI" id="CHEBI:15378"/>
        <dbReference type="ChEBI" id="CHEBI:33019"/>
        <dbReference type="ChEBI" id="CHEBI:37565"/>
        <dbReference type="ChEBI" id="CHEBI:59435"/>
        <dbReference type="ChEBI" id="CHEBI:59906"/>
        <dbReference type="EC" id="2.7.7.68"/>
    </reaction>
</comment>
<dbReference type="NCBIfam" id="TIGR03552">
    <property type="entry name" value="F420_cofC"/>
    <property type="match status" value="1"/>
</dbReference>
<dbReference type="GO" id="GO:0005525">
    <property type="term" value="F:GTP binding"/>
    <property type="evidence" value="ECO:0007669"/>
    <property type="project" value="UniProtKB-KW"/>
</dbReference>
<evidence type="ECO:0000256" key="2">
    <source>
        <dbReference type="ARBA" id="ARBA00022695"/>
    </source>
</evidence>
<sequence>MKAVVPFKVVNAKSRLATLLTVEERARLARLMLDDIIGVLRQCGLNVVLLATAPFTYDAEVVVSDKDLNSALNELLKAEVEPVMIVMADVPLITPDNVRDILKSPSDLVIAPGRGGGTNIQYIKDPQRYHVDYYGASFLDHLRIAEDNGLTVEVFDSFNASSDIDEAQDLVELYIHGRGRAAEYLRSIAALDISKGRVRVVKDDYKVQEARVPWKYAATE</sequence>
<evidence type="ECO:0000313" key="6">
    <source>
        <dbReference type="EMBL" id="AFD01128.1"/>
    </source>
</evidence>
<evidence type="ECO:0000256" key="4">
    <source>
        <dbReference type="ARBA" id="ARBA00023134"/>
    </source>
</evidence>
<dbReference type="GO" id="GO:0043814">
    <property type="term" value="F:phospholactate guanylyltransferase activity"/>
    <property type="evidence" value="ECO:0007669"/>
    <property type="project" value="UniProtKB-EC"/>
</dbReference>
<dbReference type="KEGG" id="mez:Mtc_2397"/>
<proteinExistence type="inferred from homology"/>
<organism evidence="6 7">
    <name type="scientific">Methanocella conradii (strain DSM 24694 / JCM 17849 / CGMCC 1.5162 / HZ254)</name>
    <dbReference type="NCBI Taxonomy" id="1041930"/>
    <lineage>
        <taxon>Archaea</taxon>
        <taxon>Methanobacteriati</taxon>
        <taxon>Methanobacteriota</taxon>
        <taxon>Stenosarchaea group</taxon>
        <taxon>Methanomicrobia</taxon>
        <taxon>Methanocellales</taxon>
        <taxon>Methanocellaceae</taxon>
        <taxon>Methanocella</taxon>
    </lineage>
</organism>
<dbReference type="PANTHER" id="PTHR40392">
    <property type="entry name" value="2-PHOSPHO-L-LACTATE GUANYLYLTRANSFERASE"/>
    <property type="match status" value="1"/>
</dbReference>
<dbReference type="HOGENOM" id="CLU_076569_2_0_2"/>
<dbReference type="Gene3D" id="6.10.140.50">
    <property type="match status" value="1"/>
</dbReference>
<accession>H8I6D0</accession>